<gene>
    <name evidence="1" type="ORF">CEXT_118861</name>
</gene>
<sequence length="34" mass="3775">ALPPDLPRDTNNNPEQRAVVFPLTGFIKGRQSLL</sequence>
<accession>A0AAV4PE62</accession>
<comment type="caution">
    <text evidence="1">The sequence shown here is derived from an EMBL/GenBank/DDBJ whole genome shotgun (WGS) entry which is preliminary data.</text>
</comment>
<feature type="non-terminal residue" evidence="1">
    <location>
        <position position="1"/>
    </location>
</feature>
<dbReference type="AlphaFoldDB" id="A0AAV4PE62"/>
<reference evidence="1 2" key="1">
    <citation type="submission" date="2021-06" db="EMBL/GenBank/DDBJ databases">
        <title>Caerostris extrusa draft genome.</title>
        <authorList>
            <person name="Kono N."/>
            <person name="Arakawa K."/>
        </authorList>
    </citation>
    <scope>NUCLEOTIDE SEQUENCE [LARGE SCALE GENOMIC DNA]</scope>
</reference>
<organism evidence="1 2">
    <name type="scientific">Caerostris extrusa</name>
    <name type="common">Bark spider</name>
    <name type="synonym">Caerostris bankana</name>
    <dbReference type="NCBI Taxonomy" id="172846"/>
    <lineage>
        <taxon>Eukaryota</taxon>
        <taxon>Metazoa</taxon>
        <taxon>Ecdysozoa</taxon>
        <taxon>Arthropoda</taxon>
        <taxon>Chelicerata</taxon>
        <taxon>Arachnida</taxon>
        <taxon>Araneae</taxon>
        <taxon>Araneomorphae</taxon>
        <taxon>Entelegynae</taxon>
        <taxon>Araneoidea</taxon>
        <taxon>Araneidae</taxon>
        <taxon>Caerostris</taxon>
    </lineage>
</organism>
<protein>
    <submittedName>
        <fullName evidence="1">Uncharacterized protein</fullName>
    </submittedName>
</protein>
<evidence type="ECO:0000313" key="2">
    <source>
        <dbReference type="Proteomes" id="UP001054945"/>
    </source>
</evidence>
<evidence type="ECO:0000313" key="1">
    <source>
        <dbReference type="EMBL" id="GIX94845.1"/>
    </source>
</evidence>
<name>A0AAV4PE62_CAEEX</name>
<dbReference type="EMBL" id="BPLR01004434">
    <property type="protein sequence ID" value="GIX94845.1"/>
    <property type="molecule type" value="Genomic_DNA"/>
</dbReference>
<proteinExistence type="predicted"/>
<keyword evidence="2" id="KW-1185">Reference proteome</keyword>
<dbReference type="Proteomes" id="UP001054945">
    <property type="component" value="Unassembled WGS sequence"/>
</dbReference>